<evidence type="ECO:0000313" key="4">
    <source>
        <dbReference type="Proteomes" id="UP000694287"/>
    </source>
</evidence>
<dbReference type="NCBIfam" id="TIGR00778">
    <property type="entry name" value="ahpD_dom"/>
    <property type="match status" value="1"/>
</dbReference>
<organism evidence="3 4">
    <name type="scientific">Pseudonocardia abyssalis</name>
    <dbReference type="NCBI Taxonomy" id="2792008"/>
    <lineage>
        <taxon>Bacteria</taxon>
        <taxon>Bacillati</taxon>
        <taxon>Actinomycetota</taxon>
        <taxon>Actinomycetes</taxon>
        <taxon>Pseudonocardiales</taxon>
        <taxon>Pseudonocardiaceae</taxon>
        <taxon>Pseudonocardia</taxon>
    </lineage>
</organism>
<feature type="region of interest" description="Disordered" evidence="1">
    <location>
        <begin position="127"/>
        <end position="160"/>
    </location>
</feature>
<feature type="region of interest" description="Disordered" evidence="1">
    <location>
        <begin position="1"/>
        <end position="53"/>
    </location>
</feature>
<comment type="caution">
    <text evidence="3">The sequence shown here is derived from an EMBL/GenBank/DDBJ whole genome shotgun (WGS) entry which is preliminary data.</text>
</comment>
<evidence type="ECO:0000259" key="2">
    <source>
        <dbReference type="Pfam" id="PF02627"/>
    </source>
</evidence>
<reference evidence="3 4" key="1">
    <citation type="submission" date="2020-11" db="EMBL/GenBank/DDBJ databases">
        <title>Pseudonocardia abyssalis sp. nov. and Pseudonocardia oceani sp. nov., description and phylogenomic analysis of two novel actinomycetes isolated from the deep Southern Ocean.</title>
        <authorList>
            <person name="Parra J."/>
        </authorList>
    </citation>
    <scope>NUCLEOTIDE SEQUENCE [LARGE SCALE GENOMIC DNA]</scope>
    <source>
        <strain evidence="3 4">KRD-168</strain>
    </source>
</reference>
<dbReference type="InterPro" id="IPR003779">
    <property type="entry name" value="CMD-like"/>
</dbReference>
<dbReference type="EMBL" id="JADQDK010000001">
    <property type="protein sequence ID" value="MBW0133827.1"/>
    <property type="molecule type" value="Genomic_DNA"/>
</dbReference>
<proteinExistence type="predicted"/>
<dbReference type="Proteomes" id="UP000694287">
    <property type="component" value="Unassembled WGS sequence"/>
</dbReference>
<gene>
    <name evidence="3" type="ORF">I4I81_06120</name>
</gene>
<evidence type="ECO:0000256" key="1">
    <source>
        <dbReference type="SAM" id="MobiDB-lite"/>
    </source>
</evidence>
<accession>A0ABS6UNL6</accession>
<keyword evidence="4" id="KW-1185">Reference proteome</keyword>
<protein>
    <submittedName>
        <fullName evidence="3">Carboxymuconolactone decarboxylase family protein</fullName>
    </submittedName>
</protein>
<dbReference type="RefSeq" id="WP_218606266.1">
    <property type="nucleotide sequence ID" value="NZ_JADQDJ010000562.1"/>
</dbReference>
<evidence type="ECO:0000313" key="3">
    <source>
        <dbReference type="EMBL" id="MBW0133827.1"/>
    </source>
</evidence>
<dbReference type="InterPro" id="IPR004675">
    <property type="entry name" value="AhpD_core"/>
</dbReference>
<sequence>MRRVPAGGPSPPGRPTPDPLLRSLVRPPPREAGGWRRRGSDPGPVLEPGALGTSTTERIALTIAVTRECDGCIAAHAEGAASSGATAGEVPEAMGVAILMNGGPATVFGPRAFAAFREFAAEAPVHRNATGAGPTEPHPHDPGSADAPATATGRPLTDARLDRLLHDLDVANDVPAARGGRPRP</sequence>
<feature type="domain" description="Carboxymuconolactone decarboxylase-like" evidence="2">
    <location>
        <begin position="46"/>
        <end position="107"/>
    </location>
</feature>
<name>A0ABS6UNL6_9PSEU</name>
<dbReference type="Pfam" id="PF02627">
    <property type="entry name" value="CMD"/>
    <property type="match status" value="1"/>
</dbReference>
<feature type="compositionally biased region" description="Pro residues" evidence="1">
    <location>
        <begin position="8"/>
        <end position="18"/>
    </location>
</feature>